<keyword evidence="2" id="KW-1185">Reference proteome</keyword>
<sequence length="76" mass="8837">MPKVYCEACDKKTHHKAIMCKTTPQCTTLLEKANQMMFQIFSGDNDHKMEQRLYCRVCNQEYCSPVNTEIKETSIA</sequence>
<evidence type="ECO:0000313" key="2">
    <source>
        <dbReference type="Proteomes" id="UP001156690"/>
    </source>
</evidence>
<proteinExistence type="predicted"/>
<accession>A0AAV5P0D8</accession>
<dbReference type="RefSeq" id="WP_126607647.1">
    <property type="nucleotide sequence ID" value="NZ_AP025145.1"/>
</dbReference>
<dbReference type="EMBL" id="BSNX01000075">
    <property type="protein sequence ID" value="GLQ76175.1"/>
    <property type="molecule type" value="Genomic_DNA"/>
</dbReference>
<name>A0AAV5P0D8_9VIBR</name>
<dbReference type="Proteomes" id="UP001156690">
    <property type="component" value="Unassembled WGS sequence"/>
</dbReference>
<gene>
    <name evidence="1" type="ORF">GCM10007932_55380</name>
</gene>
<evidence type="ECO:0000313" key="1">
    <source>
        <dbReference type="EMBL" id="GLQ76175.1"/>
    </source>
</evidence>
<dbReference type="AlphaFoldDB" id="A0AAV5P0D8"/>
<organism evidence="1 2">
    <name type="scientific">Vibrio penaeicida</name>
    <dbReference type="NCBI Taxonomy" id="104609"/>
    <lineage>
        <taxon>Bacteria</taxon>
        <taxon>Pseudomonadati</taxon>
        <taxon>Pseudomonadota</taxon>
        <taxon>Gammaproteobacteria</taxon>
        <taxon>Vibrionales</taxon>
        <taxon>Vibrionaceae</taxon>
        <taxon>Vibrio</taxon>
    </lineage>
</organism>
<reference evidence="2" key="1">
    <citation type="journal article" date="2019" name="Int. J. Syst. Evol. Microbiol.">
        <title>The Global Catalogue of Microorganisms (GCM) 10K type strain sequencing project: providing services to taxonomists for standard genome sequencing and annotation.</title>
        <authorList>
            <consortium name="The Broad Institute Genomics Platform"/>
            <consortium name="The Broad Institute Genome Sequencing Center for Infectious Disease"/>
            <person name="Wu L."/>
            <person name="Ma J."/>
        </authorList>
    </citation>
    <scope>NUCLEOTIDE SEQUENCE [LARGE SCALE GENOMIC DNA]</scope>
    <source>
        <strain evidence="2">NBRC 15640</strain>
    </source>
</reference>
<protein>
    <submittedName>
        <fullName evidence="1">Uncharacterized protein</fullName>
    </submittedName>
</protein>
<comment type="caution">
    <text evidence="1">The sequence shown here is derived from an EMBL/GenBank/DDBJ whole genome shotgun (WGS) entry which is preliminary data.</text>
</comment>